<dbReference type="RefSeq" id="WP_191318386.1">
    <property type="nucleotide sequence ID" value="NZ_BNCG01000003.1"/>
</dbReference>
<organism evidence="2 3">
    <name type="scientific">Camelimonas fluminis</name>
    <dbReference type="NCBI Taxonomy" id="1576911"/>
    <lineage>
        <taxon>Bacteria</taxon>
        <taxon>Pseudomonadati</taxon>
        <taxon>Pseudomonadota</taxon>
        <taxon>Alphaproteobacteria</taxon>
        <taxon>Hyphomicrobiales</taxon>
        <taxon>Chelatococcaceae</taxon>
        <taxon>Camelimonas</taxon>
    </lineage>
</organism>
<reference evidence="3" key="1">
    <citation type="journal article" date="2019" name="Int. J. Syst. Evol. Microbiol.">
        <title>The Global Catalogue of Microorganisms (GCM) 10K type strain sequencing project: providing services to taxonomists for standard genome sequencing and annotation.</title>
        <authorList>
            <consortium name="The Broad Institute Genomics Platform"/>
            <consortium name="The Broad Institute Genome Sequencing Center for Infectious Disease"/>
            <person name="Wu L."/>
            <person name="Ma J."/>
        </authorList>
    </citation>
    <scope>NUCLEOTIDE SEQUENCE [LARGE SCALE GENOMIC DNA]</scope>
    <source>
        <strain evidence="3">KCTC 42282</strain>
    </source>
</reference>
<keyword evidence="1" id="KW-1133">Transmembrane helix</keyword>
<accession>A0ABV7UKH8</accession>
<dbReference type="EMBL" id="JBHRYC010000086">
    <property type="protein sequence ID" value="MFC3639023.1"/>
    <property type="molecule type" value="Genomic_DNA"/>
</dbReference>
<keyword evidence="1" id="KW-0472">Membrane</keyword>
<proteinExistence type="predicted"/>
<comment type="caution">
    <text evidence="2">The sequence shown here is derived from an EMBL/GenBank/DDBJ whole genome shotgun (WGS) entry which is preliminary data.</text>
</comment>
<feature type="transmembrane region" description="Helical" evidence="1">
    <location>
        <begin position="88"/>
        <end position="106"/>
    </location>
</feature>
<protein>
    <submittedName>
        <fullName evidence="2">Anti-sigma factor family protein</fullName>
    </submittedName>
</protein>
<dbReference type="Proteomes" id="UP001595704">
    <property type="component" value="Unassembled WGS sequence"/>
</dbReference>
<sequence length="260" mass="27913">MTAPQMPIGEDDLTALADDRLPAERRPVVAAYLAAHPDVALRVEADMAQRDALRASLAAKFNEPVPSRLRIANIAASRRARLTTRLRLVAASLLLLAIGAAGGWGLRALSLPGASEPPAAISLAGAAFDAYRTFVVEVAHPVEVRAENEAHLIGWLSKRIGKPLKAPDLGRFGFRLMGGRVLPASSGAAAMLMYDNDLGARLTVYIRADKGAETAFQFRREGDVSTFMWLDRGFGFAISAPLDRTRLLPIAEAVYKETAA</sequence>
<evidence type="ECO:0000313" key="3">
    <source>
        <dbReference type="Proteomes" id="UP001595704"/>
    </source>
</evidence>
<evidence type="ECO:0000256" key="1">
    <source>
        <dbReference type="SAM" id="Phobius"/>
    </source>
</evidence>
<keyword evidence="1" id="KW-0812">Transmembrane</keyword>
<gene>
    <name evidence="2" type="ORF">ACFONL_16910</name>
</gene>
<name>A0ABV7UKH8_9HYPH</name>
<evidence type="ECO:0000313" key="2">
    <source>
        <dbReference type="EMBL" id="MFC3639023.1"/>
    </source>
</evidence>
<keyword evidence="3" id="KW-1185">Reference proteome</keyword>